<comment type="caution">
    <text evidence="6">The sequence shown here is derived from an EMBL/GenBank/DDBJ whole genome shotgun (WGS) entry which is preliminary data.</text>
</comment>
<accession>A0ABR3JK11</accession>
<organism evidence="6 7">
    <name type="scientific">Hohenbuehelia grisea</name>
    <dbReference type="NCBI Taxonomy" id="104357"/>
    <lineage>
        <taxon>Eukaryota</taxon>
        <taxon>Fungi</taxon>
        <taxon>Dikarya</taxon>
        <taxon>Basidiomycota</taxon>
        <taxon>Agaricomycotina</taxon>
        <taxon>Agaricomycetes</taxon>
        <taxon>Agaricomycetidae</taxon>
        <taxon>Agaricales</taxon>
        <taxon>Pleurotineae</taxon>
        <taxon>Pleurotaceae</taxon>
        <taxon>Hohenbuehelia</taxon>
    </lineage>
</organism>
<dbReference type="EMBL" id="JASNQZ010000006">
    <property type="protein sequence ID" value="KAL0956037.1"/>
    <property type="molecule type" value="Genomic_DNA"/>
</dbReference>
<dbReference type="InterPro" id="IPR036440">
    <property type="entry name" value="Peptidase_C15-like_sf"/>
</dbReference>
<evidence type="ECO:0000313" key="6">
    <source>
        <dbReference type="EMBL" id="KAL0956037.1"/>
    </source>
</evidence>
<dbReference type="PANTHER" id="PTHR23402">
    <property type="entry name" value="PROTEASE FAMILY C15 PYROGLUTAMYL-PEPTIDASE I-RELATED"/>
    <property type="match status" value="1"/>
</dbReference>
<dbReference type="Proteomes" id="UP001556367">
    <property type="component" value="Unassembled WGS sequence"/>
</dbReference>
<protein>
    <recommendedName>
        <fullName evidence="8">Pyrrolidone-carboxylate peptidase</fullName>
    </recommendedName>
</protein>
<evidence type="ECO:0000256" key="1">
    <source>
        <dbReference type="ARBA" id="ARBA00006641"/>
    </source>
</evidence>
<evidence type="ECO:0000313" key="7">
    <source>
        <dbReference type="Proteomes" id="UP001556367"/>
    </source>
</evidence>
<evidence type="ECO:0000256" key="3">
    <source>
        <dbReference type="ARBA" id="ARBA00022801"/>
    </source>
</evidence>
<keyword evidence="2" id="KW-0645">Protease</keyword>
<gene>
    <name evidence="6" type="ORF">HGRIS_002209</name>
</gene>
<keyword evidence="4" id="KW-0788">Thiol protease</keyword>
<sequence length="269" mass="29557">MVRFFATIALLSAALQAVAAPGPSQGTYRVLLTGFGPFEGFPVNPAWLAVQPLQNMVIDLGAGNASQAAPGRRSVHISALQIPVTYDGVLSIVPGLHARPPVLPRPVGPNFPPPPPEGYDLAFHVGVWPKGGPMRMEHLGHKLGYWAPDAEGKYAPTVRTSQGEDRGFVGPRYQRFPSEMNTDIDVRSLVQSLKQSGIQQIQESWDPERYLCDFIYYCSLAESARNALPMRKKTLVQFLHIPPINQPLATKDVTEAIKRSIVWIARNTN</sequence>
<comment type="similarity">
    <text evidence="1">Belongs to the peptidase C15 family.</text>
</comment>
<evidence type="ECO:0000256" key="2">
    <source>
        <dbReference type="ARBA" id="ARBA00022670"/>
    </source>
</evidence>
<dbReference type="Gene3D" id="3.40.630.20">
    <property type="entry name" value="Peptidase C15, pyroglutamyl peptidase I-like"/>
    <property type="match status" value="1"/>
</dbReference>
<evidence type="ECO:0000256" key="4">
    <source>
        <dbReference type="ARBA" id="ARBA00022807"/>
    </source>
</evidence>
<keyword evidence="5" id="KW-0732">Signal</keyword>
<feature type="chain" id="PRO_5045325402" description="Pyrrolidone-carboxylate peptidase" evidence="5">
    <location>
        <begin position="21"/>
        <end position="269"/>
    </location>
</feature>
<reference evidence="7" key="1">
    <citation type="submission" date="2024-06" db="EMBL/GenBank/DDBJ databases">
        <title>Multi-omics analyses provide insights into the biosynthesis of the anticancer antibiotic pleurotin in Hohenbuehelia grisea.</title>
        <authorList>
            <person name="Weaver J.A."/>
            <person name="Alberti F."/>
        </authorList>
    </citation>
    <scope>NUCLEOTIDE SEQUENCE [LARGE SCALE GENOMIC DNA]</scope>
    <source>
        <strain evidence="7">T-177</strain>
    </source>
</reference>
<keyword evidence="3" id="KW-0378">Hydrolase</keyword>
<dbReference type="PANTHER" id="PTHR23402:SF1">
    <property type="entry name" value="PYROGLUTAMYL-PEPTIDASE I"/>
    <property type="match status" value="1"/>
</dbReference>
<dbReference type="SUPFAM" id="SSF53182">
    <property type="entry name" value="Pyrrolidone carboxyl peptidase (pyroglutamate aminopeptidase)"/>
    <property type="match status" value="1"/>
</dbReference>
<evidence type="ECO:0000256" key="5">
    <source>
        <dbReference type="SAM" id="SignalP"/>
    </source>
</evidence>
<feature type="signal peptide" evidence="5">
    <location>
        <begin position="1"/>
        <end position="20"/>
    </location>
</feature>
<dbReference type="InterPro" id="IPR016125">
    <property type="entry name" value="Peptidase_C15-like"/>
</dbReference>
<name>A0ABR3JK11_9AGAR</name>
<proteinExistence type="inferred from homology"/>
<evidence type="ECO:0008006" key="8">
    <source>
        <dbReference type="Google" id="ProtNLM"/>
    </source>
</evidence>
<keyword evidence="7" id="KW-1185">Reference proteome</keyword>